<name>A0ACC1QIE9_9HYPO</name>
<sequence length="177" mass="20020">MKFSRALVAASLASATHAWGLDIEHPNLDHPGTRDIFVSTPGDDIDYGRPIYVAVPNYISLEQVYSIEIVGRLISFINGETWFVVGHKRVIRFNPGFFDEFKGFWKDFKPADYPIIASDENLDALLGESMRIDELRALAALEQRADMERPLIQTKKILMHGYTLCHCSQLDDENGTC</sequence>
<dbReference type="Proteomes" id="UP001148737">
    <property type="component" value="Unassembled WGS sequence"/>
</dbReference>
<dbReference type="EMBL" id="JANAKD010001967">
    <property type="protein sequence ID" value="KAJ3475401.1"/>
    <property type="molecule type" value="Genomic_DNA"/>
</dbReference>
<organism evidence="1 2">
    <name type="scientific">Lecanicillium saksenae</name>
    <dbReference type="NCBI Taxonomy" id="468837"/>
    <lineage>
        <taxon>Eukaryota</taxon>
        <taxon>Fungi</taxon>
        <taxon>Dikarya</taxon>
        <taxon>Ascomycota</taxon>
        <taxon>Pezizomycotina</taxon>
        <taxon>Sordariomycetes</taxon>
        <taxon>Hypocreomycetidae</taxon>
        <taxon>Hypocreales</taxon>
        <taxon>Cordycipitaceae</taxon>
        <taxon>Lecanicillium</taxon>
    </lineage>
</organism>
<keyword evidence="2" id="KW-1185">Reference proteome</keyword>
<accession>A0ACC1QIE9</accession>
<proteinExistence type="predicted"/>
<protein>
    <submittedName>
        <fullName evidence="1">Uncharacterized protein</fullName>
    </submittedName>
</protein>
<comment type="caution">
    <text evidence="1">The sequence shown here is derived from an EMBL/GenBank/DDBJ whole genome shotgun (WGS) entry which is preliminary data.</text>
</comment>
<evidence type="ECO:0000313" key="1">
    <source>
        <dbReference type="EMBL" id="KAJ3475401.1"/>
    </source>
</evidence>
<reference evidence="1" key="1">
    <citation type="submission" date="2022-07" db="EMBL/GenBank/DDBJ databases">
        <title>Genome Sequence of Lecanicillium saksenae.</title>
        <authorList>
            <person name="Buettner E."/>
        </authorList>
    </citation>
    <scope>NUCLEOTIDE SEQUENCE</scope>
    <source>
        <strain evidence="1">VT-O1</strain>
    </source>
</reference>
<evidence type="ECO:0000313" key="2">
    <source>
        <dbReference type="Proteomes" id="UP001148737"/>
    </source>
</evidence>
<gene>
    <name evidence="1" type="ORF">NLG97_g9472</name>
</gene>